<dbReference type="AlphaFoldDB" id="A0A2M8J146"/>
<dbReference type="InterPro" id="IPR006311">
    <property type="entry name" value="TAT_signal"/>
</dbReference>
<organism evidence="2 3">
    <name type="scientific">Pseudooceanicola lipolyticus</name>
    <dbReference type="NCBI Taxonomy" id="2029104"/>
    <lineage>
        <taxon>Bacteria</taxon>
        <taxon>Pseudomonadati</taxon>
        <taxon>Pseudomonadota</taxon>
        <taxon>Alphaproteobacteria</taxon>
        <taxon>Rhodobacterales</taxon>
        <taxon>Paracoccaceae</taxon>
        <taxon>Pseudooceanicola</taxon>
    </lineage>
</organism>
<dbReference type="EMBL" id="PGTB01000040">
    <property type="protein sequence ID" value="PJE36494.1"/>
    <property type="molecule type" value="Genomic_DNA"/>
</dbReference>
<comment type="caution">
    <text evidence="2">The sequence shown here is derived from an EMBL/GenBank/DDBJ whole genome shotgun (WGS) entry which is preliminary data.</text>
</comment>
<proteinExistence type="predicted"/>
<dbReference type="SUPFAM" id="SSF63829">
    <property type="entry name" value="Calcium-dependent phosphotriesterase"/>
    <property type="match status" value="1"/>
</dbReference>
<evidence type="ECO:0000313" key="3">
    <source>
        <dbReference type="Proteomes" id="UP000231553"/>
    </source>
</evidence>
<name>A0A2M8J146_9RHOB</name>
<dbReference type="Proteomes" id="UP000231553">
    <property type="component" value="Unassembled WGS sequence"/>
</dbReference>
<dbReference type="OrthoDB" id="9801383at2"/>
<dbReference type="InterPro" id="IPR008557">
    <property type="entry name" value="PhoX"/>
</dbReference>
<accession>A0A2M8J146</accession>
<dbReference type="PANTHER" id="PTHR35399:SF2">
    <property type="entry name" value="DUF839 DOMAIN-CONTAINING PROTEIN"/>
    <property type="match status" value="1"/>
</dbReference>
<dbReference type="PANTHER" id="PTHR35399">
    <property type="entry name" value="SLR8030 PROTEIN"/>
    <property type="match status" value="1"/>
</dbReference>
<reference evidence="2 3" key="1">
    <citation type="journal article" date="2018" name="Int. J. Syst. Evol. Microbiol.">
        <title>Pseudooceanicola lipolyticus sp. nov., a marine alphaproteobacterium, reclassification of Oceanicola flagellatus as Pseudooceanicola flagellatus comb. nov. and emended description of the genus Pseudooceanicola.</title>
        <authorList>
            <person name="Huang M.-M."/>
            <person name="Guo L.-L."/>
            <person name="Wu Y.-H."/>
            <person name="Lai Q.-L."/>
            <person name="Shao Z.-Z."/>
            <person name="Wang C.-S."/>
            <person name="Wu M."/>
            <person name="Xu X.-W."/>
        </authorList>
    </citation>
    <scope>NUCLEOTIDE SEQUENCE [LARGE SCALE GENOMIC DNA]</scope>
    <source>
        <strain evidence="2 3">157</strain>
    </source>
</reference>
<dbReference type="Pfam" id="PF05787">
    <property type="entry name" value="PhoX"/>
    <property type="match status" value="1"/>
</dbReference>
<protein>
    <submittedName>
        <fullName evidence="2">Transcriptional initiation protein Tat</fullName>
    </submittedName>
</protein>
<evidence type="ECO:0000256" key="1">
    <source>
        <dbReference type="SAM" id="MobiDB-lite"/>
    </source>
</evidence>
<sequence>MSKPNLPSSADEWDEINFPRPEVQEFDRVVERAISRRGFLGGALAFGSGAAVMGTAFLKGSTAMAQQTSRFAFEQLAPQTDGAVHVPQGYSWKTLVRWGDALFSDAPEFDPVQGVPTEGSDRVFGENTDGMELFNVGGREILVINSEYTNNDINLPSEQDGLPTSAGDVLRLQNLQGVSVIEIAEGEDGWSVVVDSPFNRRITHNTPMMIDGPAAGHDLLKTQADPTGTQSLGTFNNCGSGRTPWGTYLTCEENFNGYFGSTAGLPEDATLAAGYKRYGINESGFNYNYHQFDARFDVSQNPNEPHRAGYIVEIDPTDPTSTPVKRTALGRFKHENAATVLAPDGRVVVYMGDDERGEFMYKWLSRDVYVPGGDTSTLLSEGQLYVAKFNDDLTGEWVALTPASTGMEPAEIAIFTRTAASAVGATTMDRPEWIAVNPTAVEAYCCLTNNSRRGATNDDGSIRSNAGGDPMTVNAPNSRATNDYGQILRWRPHGDNHAATTFEWDLYVMAGNPTVHAEGPYAGTRNINEGNLFNSPDGMVIDSTGLIWIQTDGDDSNEGDFAGMGNNQMLAGDPVTGEIRRFLTGPKGSEVTGLCWSSDRRTMFVGIQHPDAPFPDGDGSLPRSAIVAVKRDDNALVG</sequence>
<keyword evidence="3" id="KW-1185">Reference proteome</keyword>
<dbReference type="RefSeq" id="WP_100162682.1">
    <property type="nucleotide sequence ID" value="NZ_PGTB01000040.1"/>
</dbReference>
<evidence type="ECO:0000313" key="2">
    <source>
        <dbReference type="EMBL" id="PJE36494.1"/>
    </source>
</evidence>
<dbReference type="PROSITE" id="PS51318">
    <property type="entry name" value="TAT"/>
    <property type="match status" value="1"/>
</dbReference>
<feature type="compositionally biased region" description="Polar residues" evidence="1">
    <location>
        <begin position="455"/>
        <end position="464"/>
    </location>
</feature>
<gene>
    <name evidence="2" type="ORF">CVM52_11710</name>
</gene>
<feature type="region of interest" description="Disordered" evidence="1">
    <location>
        <begin position="455"/>
        <end position="478"/>
    </location>
</feature>